<sequence length="265" mass="29310">MEAVLWKLNMNWKFSYTFLMMFLAMGLFPSSLLAQEEPVERVAPQLSLEELVQAGGTIGFVIMLLSIAMIALIVEHALTIRRKTLMPMGLAEQVHQHLTTGQLEPAKQACREEPSFLASLLLAGLNEVGLGYTVIEKSMEDASVQQASRLYRKIEYLSLISSIAPMLGLLGTVWGMILAFLEFTVQENPLPSELAPGIYRALVTTLLGLGVAVPALASFAIFRNRIDELVAETSLMSEHVFSTWRRAQLKQRQSAARTPSSQGEE</sequence>
<dbReference type="Proteomes" id="UP000317178">
    <property type="component" value="Chromosome"/>
</dbReference>
<accession>A0A518CRI0</accession>
<evidence type="ECO:0000256" key="2">
    <source>
        <dbReference type="ARBA" id="ARBA00022475"/>
    </source>
</evidence>
<evidence type="ECO:0000313" key="10">
    <source>
        <dbReference type="Proteomes" id="UP000317178"/>
    </source>
</evidence>
<dbReference type="PANTHER" id="PTHR30625">
    <property type="entry name" value="PROTEIN TOLQ"/>
    <property type="match status" value="1"/>
</dbReference>
<evidence type="ECO:0000259" key="8">
    <source>
        <dbReference type="Pfam" id="PF01618"/>
    </source>
</evidence>
<dbReference type="Pfam" id="PF01618">
    <property type="entry name" value="MotA_ExbB"/>
    <property type="match status" value="1"/>
</dbReference>
<keyword evidence="2" id="KW-1003">Cell membrane</keyword>
<dbReference type="KEGG" id="plon:Pla110_35740"/>
<protein>
    <submittedName>
        <fullName evidence="9">Biopolymer transport protein ExbB</fullName>
    </submittedName>
</protein>
<feature type="domain" description="MotA/TolQ/ExbB proton channel" evidence="8">
    <location>
        <begin position="117"/>
        <end position="232"/>
    </location>
</feature>
<dbReference type="InterPro" id="IPR002898">
    <property type="entry name" value="MotA_ExbB_proton_chnl"/>
</dbReference>
<reference evidence="9 10" key="1">
    <citation type="submission" date="2019-02" db="EMBL/GenBank/DDBJ databases">
        <title>Deep-cultivation of Planctomycetes and their phenomic and genomic characterization uncovers novel biology.</title>
        <authorList>
            <person name="Wiegand S."/>
            <person name="Jogler M."/>
            <person name="Boedeker C."/>
            <person name="Pinto D."/>
            <person name="Vollmers J."/>
            <person name="Rivas-Marin E."/>
            <person name="Kohn T."/>
            <person name="Peeters S.H."/>
            <person name="Heuer A."/>
            <person name="Rast P."/>
            <person name="Oberbeckmann S."/>
            <person name="Bunk B."/>
            <person name="Jeske O."/>
            <person name="Meyerdierks A."/>
            <person name="Storesund J.E."/>
            <person name="Kallscheuer N."/>
            <person name="Luecker S."/>
            <person name="Lage O.M."/>
            <person name="Pohl T."/>
            <person name="Merkel B.J."/>
            <person name="Hornburger P."/>
            <person name="Mueller R.-W."/>
            <person name="Bruemmer F."/>
            <person name="Labrenz M."/>
            <person name="Spormann A.M."/>
            <person name="Op den Camp H."/>
            <person name="Overmann J."/>
            <person name="Amann R."/>
            <person name="Jetten M.S.M."/>
            <person name="Mascher T."/>
            <person name="Medema M.H."/>
            <person name="Devos D.P."/>
            <person name="Kaster A.-K."/>
            <person name="Ovreas L."/>
            <person name="Rohde M."/>
            <person name="Galperin M.Y."/>
            <person name="Jogler C."/>
        </authorList>
    </citation>
    <scope>NUCLEOTIDE SEQUENCE [LARGE SCALE GENOMIC DNA]</scope>
    <source>
        <strain evidence="9 10">Pla110</strain>
    </source>
</reference>
<dbReference type="EMBL" id="CP036281">
    <property type="protein sequence ID" value="QDU81823.1"/>
    <property type="molecule type" value="Genomic_DNA"/>
</dbReference>
<evidence type="ECO:0000256" key="7">
    <source>
        <dbReference type="SAM" id="Phobius"/>
    </source>
</evidence>
<keyword evidence="3 7" id="KW-0812">Transmembrane</keyword>
<feature type="transmembrane region" description="Helical" evidence="7">
    <location>
        <begin position="201"/>
        <end position="222"/>
    </location>
</feature>
<evidence type="ECO:0000256" key="1">
    <source>
        <dbReference type="ARBA" id="ARBA00004651"/>
    </source>
</evidence>
<evidence type="ECO:0000256" key="3">
    <source>
        <dbReference type="ARBA" id="ARBA00022692"/>
    </source>
</evidence>
<organism evidence="9 10">
    <name type="scientific">Polystyrenella longa</name>
    <dbReference type="NCBI Taxonomy" id="2528007"/>
    <lineage>
        <taxon>Bacteria</taxon>
        <taxon>Pseudomonadati</taxon>
        <taxon>Planctomycetota</taxon>
        <taxon>Planctomycetia</taxon>
        <taxon>Planctomycetales</taxon>
        <taxon>Planctomycetaceae</taxon>
        <taxon>Polystyrenella</taxon>
    </lineage>
</organism>
<evidence type="ECO:0000256" key="4">
    <source>
        <dbReference type="ARBA" id="ARBA00022989"/>
    </source>
</evidence>
<keyword evidence="6" id="KW-0653">Protein transport</keyword>
<proteinExistence type="inferred from homology"/>
<keyword evidence="6" id="KW-0813">Transport</keyword>
<keyword evidence="5 7" id="KW-0472">Membrane</keyword>
<keyword evidence="10" id="KW-1185">Reference proteome</keyword>
<name>A0A518CRI0_9PLAN</name>
<dbReference type="InterPro" id="IPR050790">
    <property type="entry name" value="ExbB/TolQ_transport"/>
</dbReference>
<dbReference type="AlphaFoldDB" id="A0A518CRI0"/>
<feature type="transmembrane region" description="Helical" evidence="7">
    <location>
        <begin position="58"/>
        <end position="78"/>
    </location>
</feature>
<gene>
    <name evidence="9" type="primary">exbB_2</name>
    <name evidence="9" type="ORF">Pla110_35740</name>
</gene>
<dbReference type="GO" id="GO:0017038">
    <property type="term" value="P:protein import"/>
    <property type="evidence" value="ECO:0007669"/>
    <property type="project" value="TreeGrafter"/>
</dbReference>
<comment type="subcellular location">
    <subcellularLocation>
        <location evidence="1">Cell membrane</location>
        <topology evidence="1">Multi-pass membrane protein</topology>
    </subcellularLocation>
    <subcellularLocation>
        <location evidence="6">Membrane</location>
        <topology evidence="6">Multi-pass membrane protein</topology>
    </subcellularLocation>
</comment>
<keyword evidence="4 7" id="KW-1133">Transmembrane helix</keyword>
<evidence type="ECO:0000256" key="6">
    <source>
        <dbReference type="RuleBase" id="RU004057"/>
    </source>
</evidence>
<dbReference type="GO" id="GO:0005886">
    <property type="term" value="C:plasma membrane"/>
    <property type="evidence" value="ECO:0007669"/>
    <property type="project" value="UniProtKB-SubCell"/>
</dbReference>
<feature type="transmembrane region" description="Helical" evidence="7">
    <location>
        <begin position="156"/>
        <end position="181"/>
    </location>
</feature>
<comment type="similarity">
    <text evidence="6">Belongs to the exbB/tolQ family.</text>
</comment>
<dbReference type="PANTHER" id="PTHR30625:SF17">
    <property type="entry name" value="TOLQ-RELATED"/>
    <property type="match status" value="1"/>
</dbReference>
<evidence type="ECO:0000256" key="5">
    <source>
        <dbReference type="ARBA" id="ARBA00023136"/>
    </source>
</evidence>
<evidence type="ECO:0000313" key="9">
    <source>
        <dbReference type="EMBL" id="QDU81823.1"/>
    </source>
</evidence>